<evidence type="ECO:0000256" key="8">
    <source>
        <dbReference type="ARBA" id="ARBA00023284"/>
    </source>
</evidence>
<evidence type="ECO:0000259" key="11">
    <source>
        <dbReference type="Pfam" id="PF00085"/>
    </source>
</evidence>
<dbReference type="AlphaFoldDB" id="A0A9W9FAZ5"/>
<dbReference type="InterPro" id="IPR036249">
    <property type="entry name" value="Thioredoxin-like_sf"/>
</dbReference>
<dbReference type="OrthoDB" id="427280at2759"/>
<feature type="chain" id="PRO_5040849960" description="Protein disulfide-isomerase" evidence="10">
    <location>
        <begin position="28"/>
        <end position="343"/>
    </location>
</feature>
<keyword evidence="6" id="KW-0256">Endoplasmic reticulum</keyword>
<comment type="catalytic activity">
    <reaction evidence="1">
        <text>Catalyzes the rearrangement of -S-S- bonds in proteins.</text>
        <dbReference type="EC" id="5.3.4.1"/>
    </reaction>
</comment>
<proteinExistence type="inferred from homology"/>
<dbReference type="GO" id="GO:0006457">
    <property type="term" value="P:protein folding"/>
    <property type="evidence" value="ECO:0007669"/>
    <property type="project" value="TreeGrafter"/>
</dbReference>
<dbReference type="Gene3D" id="3.40.30.10">
    <property type="entry name" value="Glutaredoxin"/>
    <property type="match status" value="2"/>
</dbReference>
<accession>A0A9W9FAZ5</accession>
<evidence type="ECO:0000256" key="6">
    <source>
        <dbReference type="ARBA" id="ARBA00022824"/>
    </source>
</evidence>
<dbReference type="Proteomes" id="UP001149165">
    <property type="component" value="Unassembled WGS sequence"/>
</dbReference>
<reference evidence="12" key="1">
    <citation type="submission" date="2022-11" db="EMBL/GenBank/DDBJ databases">
        <authorList>
            <person name="Petersen C."/>
        </authorList>
    </citation>
    <scope>NUCLEOTIDE SEQUENCE</scope>
    <source>
        <strain evidence="12">IBT 30069</strain>
    </source>
</reference>
<comment type="caution">
    <text evidence="12">The sequence shown here is derived from an EMBL/GenBank/DDBJ whole genome shotgun (WGS) entry which is preliminary data.</text>
</comment>
<keyword evidence="8" id="KW-0676">Redox-active center</keyword>
<evidence type="ECO:0000256" key="1">
    <source>
        <dbReference type="ARBA" id="ARBA00001182"/>
    </source>
</evidence>
<evidence type="ECO:0000256" key="7">
    <source>
        <dbReference type="ARBA" id="ARBA00023235"/>
    </source>
</evidence>
<evidence type="ECO:0000256" key="5">
    <source>
        <dbReference type="ARBA" id="ARBA00012723"/>
    </source>
</evidence>
<dbReference type="Pfam" id="PF00085">
    <property type="entry name" value="Thioredoxin"/>
    <property type="match status" value="1"/>
</dbReference>
<comment type="similarity">
    <text evidence="4">Belongs to the protein disulfide isomerase family.</text>
</comment>
<dbReference type="InterPro" id="IPR013766">
    <property type="entry name" value="Thioredoxin_domain"/>
</dbReference>
<evidence type="ECO:0000256" key="4">
    <source>
        <dbReference type="ARBA" id="ARBA00006347"/>
    </source>
</evidence>
<comment type="subcellular location">
    <subcellularLocation>
        <location evidence="3">Endoplasmic reticulum lumen</location>
    </subcellularLocation>
</comment>
<dbReference type="PANTHER" id="PTHR18929:SF132">
    <property type="entry name" value="PROTEIN DISULFIDE-ISOMERASE A3"/>
    <property type="match status" value="1"/>
</dbReference>
<dbReference type="CDD" id="cd02982">
    <property type="entry name" value="PDI_b'_family"/>
    <property type="match status" value="1"/>
</dbReference>
<organism evidence="12 13">
    <name type="scientific">Penicillium angulare</name>
    <dbReference type="NCBI Taxonomy" id="116970"/>
    <lineage>
        <taxon>Eukaryota</taxon>
        <taxon>Fungi</taxon>
        <taxon>Dikarya</taxon>
        <taxon>Ascomycota</taxon>
        <taxon>Pezizomycotina</taxon>
        <taxon>Eurotiomycetes</taxon>
        <taxon>Eurotiomycetidae</taxon>
        <taxon>Eurotiales</taxon>
        <taxon>Aspergillaceae</taxon>
        <taxon>Penicillium</taxon>
    </lineage>
</organism>
<dbReference type="EC" id="5.3.4.1" evidence="5"/>
<evidence type="ECO:0000256" key="2">
    <source>
        <dbReference type="ARBA" id="ARBA00002692"/>
    </source>
</evidence>
<comment type="function">
    <text evidence="2">Participates in the folding of proteins containing disulfide bonds, may be involved in glycosylation, prolyl hydroxylation and triglyceride transfer.</text>
</comment>
<dbReference type="GO" id="GO:0005788">
    <property type="term" value="C:endoplasmic reticulum lumen"/>
    <property type="evidence" value="ECO:0007669"/>
    <property type="project" value="UniProtKB-SubCell"/>
</dbReference>
<dbReference type="Pfam" id="PF13848">
    <property type="entry name" value="Thioredoxin_6"/>
    <property type="match status" value="1"/>
</dbReference>
<keyword evidence="10" id="KW-0732">Signal</keyword>
<evidence type="ECO:0000313" key="12">
    <source>
        <dbReference type="EMBL" id="KAJ5096864.1"/>
    </source>
</evidence>
<evidence type="ECO:0000256" key="9">
    <source>
        <dbReference type="ARBA" id="ARBA00039846"/>
    </source>
</evidence>
<keyword evidence="7" id="KW-0413">Isomerase</keyword>
<dbReference type="CDD" id="cd02961">
    <property type="entry name" value="PDI_a_family"/>
    <property type="match status" value="1"/>
</dbReference>
<sequence length="343" mass="38239">MLAMGRVGFIISSLLLLLASLTPKAWSKLIEANYDSFHAQSSNFAVSLALFCLSNYEPCDEVRGELKSAAETLQIYNYNASLISIDCDSQANTCRELDIISYPTLRIISNGSISRYRGSRDSKSIVSRLIKELDPLVWPLEDGYLEDIKSLSIPAVVIHVEESDHSTQKLVHAIAPGLKGRVVMGIVSHSDQDEPVERDLPFVDVHHPMDEVTRTFEGPVDEKTLDDFAQRVSRPIVGRFDPTTSEAYEESQIPLVYICADTDWERKQVAELVRSVATKNNGSLHFATLDTQRYGFHAHQLGLDIDKLPGLVVQDFLGKATFPLDQEKLITAELVDDFISSLL</sequence>
<gene>
    <name evidence="12" type="ORF">N7456_007585</name>
</gene>
<dbReference type="EMBL" id="JAPQKH010000005">
    <property type="protein sequence ID" value="KAJ5096864.1"/>
    <property type="molecule type" value="Genomic_DNA"/>
</dbReference>
<evidence type="ECO:0000256" key="3">
    <source>
        <dbReference type="ARBA" id="ARBA00004319"/>
    </source>
</evidence>
<dbReference type="GO" id="GO:0034976">
    <property type="term" value="P:response to endoplasmic reticulum stress"/>
    <property type="evidence" value="ECO:0007669"/>
    <property type="project" value="TreeGrafter"/>
</dbReference>
<feature type="signal peptide" evidence="10">
    <location>
        <begin position="1"/>
        <end position="27"/>
    </location>
</feature>
<reference evidence="12" key="2">
    <citation type="journal article" date="2023" name="IMA Fungus">
        <title>Comparative genomic study of the Penicillium genus elucidates a diverse pangenome and 15 lateral gene transfer events.</title>
        <authorList>
            <person name="Petersen C."/>
            <person name="Sorensen T."/>
            <person name="Nielsen M.R."/>
            <person name="Sondergaard T.E."/>
            <person name="Sorensen J.L."/>
            <person name="Fitzpatrick D.A."/>
            <person name="Frisvad J.C."/>
            <person name="Nielsen K.L."/>
        </authorList>
    </citation>
    <scope>NUCLEOTIDE SEQUENCE</scope>
    <source>
        <strain evidence="12">IBT 30069</strain>
    </source>
</reference>
<name>A0A9W9FAZ5_9EURO</name>
<feature type="domain" description="Thioredoxin" evidence="11">
    <location>
        <begin position="55"/>
        <end position="129"/>
    </location>
</feature>
<dbReference type="PANTHER" id="PTHR18929">
    <property type="entry name" value="PROTEIN DISULFIDE ISOMERASE"/>
    <property type="match status" value="1"/>
</dbReference>
<evidence type="ECO:0000313" key="13">
    <source>
        <dbReference type="Proteomes" id="UP001149165"/>
    </source>
</evidence>
<dbReference type="GO" id="GO:0003756">
    <property type="term" value="F:protein disulfide isomerase activity"/>
    <property type="evidence" value="ECO:0007669"/>
    <property type="project" value="UniProtKB-EC"/>
</dbReference>
<protein>
    <recommendedName>
        <fullName evidence="9">Protein disulfide-isomerase</fullName>
        <ecNumber evidence="5">5.3.4.1</ecNumber>
    </recommendedName>
</protein>
<evidence type="ECO:0000256" key="10">
    <source>
        <dbReference type="SAM" id="SignalP"/>
    </source>
</evidence>
<dbReference type="SUPFAM" id="SSF52833">
    <property type="entry name" value="Thioredoxin-like"/>
    <property type="match status" value="2"/>
</dbReference>
<keyword evidence="13" id="KW-1185">Reference proteome</keyword>